<dbReference type="PANTHER" id="PTHR21310:SF15">
    <property type="entry name" value="AMINOGLYCOSIDE PHOSPHOTRANSFERASE DOMAIN-CONTAINING PROTEIN"/>
    <property type="match status" value="1"/>
</dbReference>
<sequence>MSIPQRRCPAPGCESKGYQAVAWYCEACDEVFCEVHDATHGCGVPGDDEYWDRTMQTRSIILHKFLNGLDLRALTKRASVLNGGCECLPIDKDTLDETLMSGGQHFLVPLDFRTGERWLARFQRPSNQRPSPAMCQQALLSEVAVYKFLASIDFPVPKIFDYAMNEEHSYGIGYGYILMEQMNGFPLSSIFDGASQETRTKILREAAALQVKLAAHPFHAIGALHEPDAPQVGTLTLSWLDAEFEQPSLGPFAHSSEFWEACLHNTWSSQAGVADIDAYLGFLFMREAVAAMIPSDTSSDSGNPQFILRHLDDKGDHILIDDDNNIVAVIDWEYSWIVPKELGLTAPLWVGEDIGINDEYSLQICPAEREFASFLRDEFARPDLAVLAETGRKYYYLHRACGAVLGSNDFCDHDVPTLLRALGSQTASWEEWKTAALERYADDEKLCDLRERQSLV</sequence>
<dbReference type="SUPFAM" id="SSF118310">
    <property type="entry name" value="AN1-like Zinc finger"/>
    <property type="match status" value="1"/>
</dbReference>
<dbReference type="Pfam" id="PF01636">
    <property type="entry name" value="APH"/>
    <property type="match status" value="1"/>
</dbReference>
<dbReference type="Proteomes" id="UP000815677">
    <property type="component" value="Unassembled WGS sequence"/>
</dbReference>
<evidence type="ECO:0000313" key="3">
    <source>
        <dbReference type="Proteomes" id="UP000815677"/>
    </source>
</evidence>
<protein>
    <recommendedName>
        <fullName evidence="1">Aminoglycoside phosphotransferase domain-containing protein</fullName>
    </recommendedName>
</protein>
<dbReference type="InterPro" id="IPR002575">
    <property type="entry name" value="Aminoglycoside_PTrfase"/>
</dbReference>
<dbReference type="InterPro" id="IPR051678">
    <property type="entry name" value="AGP_Transferase"/>
</dbReference>
<dbReference type="SUPFAM" id="SSF56112">
    <property type="entry name" value="Protein kinase-like (PK-like)"/>
    <property type="match status" value="1"/>
</dbReference>
<keyword evidence="3" id="KW-1185">Reference proteome</keyword>
<gene>
    <name evidence="2" type="ORF">MCHLO_09119</name>
</gene>
<evidence type="ECO:0000313" key="2">
    <source>
        <dbReference type="EMBL" id="GAT52031.1"/>
    </source>
</evidence>
<dbReference type="EMBL" id="DF847509">
    <property type="protein sequence ID" value="GAT52031.1"/>
    <property type="molecule type" value="Genomic_DNA"/>
</dbReference>
<organism evidence="2 3">
    <name type="scientific">Mycena chlorophos</name>
    <name type="common">Agaric fungus</name>
    <name type="synonym">Agaricus chlorophos</name>
    <dbReference type="NCBI Taxonomy" id="658473"/>
    <lineage>
        <taxon>Eukaryota</taxon>
        <taxon>Fungi</taxon>
        <taxon>Dikarya</taxon>
        <taxon>Basidiomycota</taxon>
        <taxon>Agaricomycotina</taxon>
        <taxon>Agaricomycetes</taxon>
        <taxon>Agaricomycetidae</taxon>
        <taxon>Agaricales</taxon>
        <taxon>Marasmiineae</taxon>
        <taxon>Mycenaceae</taxon>
        <taxon>Mycena</taxon>
    </lineage>
</organism>
<feature type="domain" description="Aminoglycoside phosphotransferase" evidence="1">
    <location>
        <begin position="130"/>
        <end position="334"/>
    </location>
</feature>
<dbReference type="InterPro" id="IPR035896">
    <property type="entry name" value="AN1-like_Znf"/>
</dbReference>
<accession>A0ABQ0LQ24</accession>
<proteinExistence type="predicted"/>
<reference evidence="2" key="1">
    <citation type="submission" date="2014-09" db="EMBL/GenBank/DDBJ databases">
        <title>Genome sequence of the luminous mushroom Mycena chlorophos for searching fungal bioluminescence genes.</title>
        <authorList>
            <person name="Tanaka Y."/>
            <person name="Kasuga D."/>
            <person name="Oba Y."/>
            <person name="Hase S."/>
            <person name="Sato K."/>
            <person name="Oba Y."/>
            <person name="Sakakibara Y."/>
        </authorList>
    </citation>
    <scope>NUCLEOTIDE SEQUENCE</scope>
</reference>
<evidence type="ECO:0000259" key="1">
    <source>
        <dbReference type="Pfam" id="PF01636"/>
    </source>
</evidence>
<name>A0ABQ0LQ24_MYCCL</name>
<dbReference type="PANTHER" id="PTHR21310">
    <property type="entry name" value="AMINOGLYCOSIDE PHOSPHOTRANSFERASE-RELATED-RELATED"/>
    <property type="match status" value="1"/>
</dbReference>
<dbReference type="InterPro" id="IPR011009">
    <property type="entry name" value="Kinase-like_dom_sf"/>
</dbReference>
<dbReference type="Gene3D" id="3.90.1200.10">
    <property type="match status" value="1"/>
</dbReference>